<dbReference type="Proteomes" id="UP000579605">
    <property type="component" value="Unassembled WGS sequence"/>
</dbReference>
<keyword evidence="1" id="KW-0560">Oxidoreductase</keyword>
<dbReference type="Pfam" id="PF00296">
    <property type="entry name" value="Bac_luciferase"/>
    <property type="match status" value="1"/>
</dbReference>
<dbReference type="GO" id="GO:0016705">
    <property type="term" value="F:oxidoreductase activity, acting on paired donors, with incorporation or reduction of molecular oxygen"/>
    <property type="evidence" value="ECO:0007669"/>
    <property type="project" value="InterPro"/>
</dbReference>
<sequence>MTSTGSVATARAALGRVGVWLPPAMLDITTPEAERDAVVAAEDLGYGSLWTGDRIGGKEIFAHLGLLLAATRRLVVGAGVANIWARHPAAMQGGAATLAQAYPGRFVLGLGVSARAVVERAGGQTYDDRPLRRMRGYLDDMDAAAAAPPHPSTPFARVLGALGPRMHDLARERADGVHPFLMPVEQTARARKAVGPDKLVVPHQMVVLASNRSDVRRLVTEYVGPVLTAKQGHYATNFVRLGFDADEIGGDRFVDAVLAWGDEAAVARRVREHLAAGADHVLVQPVAPDLRTATEQFARLAPLLREV</sequence>
<evidence type="ECO:0000313" key="4">
    <source>
        <dbReference type="Proteomes" id="UP000579605"/>
    </source>
</evidence>
<protein>
    <submittedName>
        <fullName evidence="3">Putative F420-dependent oxidoreductase</fullName>
    </submittedName>
</protein>
<proteinExistence type="predicted"/>
<dbReference type="InterPro" id="IPR036661">
    <property type="entry name" value="Luciferase-like_sf"/>
</dbReference>
<name>A0A852ZLJ0_9ACTN</name>
<dbReference type="PANTHER" id="PTHR43244:SF1">
    <property type="entry name" value="5,10-METHYLENETETRAHYDROMETHANOPTERIN REDUCTASE"/>
    <property type="match status" value="1"/>
</dbReference>
<reference evidence="3 4" key="1">
    <citation type="submission" date="2020-07" db="EMBL/GenBank/DDBJ databases">
        <title>Sequencing the genomes of 1000 actinobacteria strains.</title>
        <authorList>
            <person name="Klenk H.-P."/>
        </authorList>
    </citation>
    <scope>NUCLEOTIDE SEQUENCE [LARGE SCALE GENOMIC DNA]</scope>
    <source>
        <strain evidence="3 4">DSM 18448</strain>
    </source>
</reference>
<dbReference type="CDD" id="cd01097">
    <property type="entry name" value="Tetrahydromethanopterin_reductase"/>
    <property type="match status" value="1"/>
</dbReference>
<accession>A0A852ZLJ0</accession>
<gene>
    <name evidence="3" type="ORF">F4554_005741</name>
</gene>
<dbReference type="InterPro" id="IPR019922">
    <property type="entry name" value="Lucif-like_OxRdatse_MSMEG_4141"/>
</dbReference>
<organism evidence="3 4">
    <name type="scientific">Actinopolymorpha rutila</name>
    <dbReference type="NCBI Taxonomy" id="446787"/>
    <lineage>
        <taxon>Bacteria</taxon>
        <taxon>Bacillati</taxon>
        <taxon>Actinomycetota</taxon>
        <taxon>Actinomycetes</taxon>
        <taxon>Propionibacteriales</taxon>
        <taxon>Actinopolymorphaceae</taxon>
        <taxon>Actinopolymorpha</taxon>
    </lineage>
</organism>
<dbReference type="Gene3D" id="3.20.20.30">
    <property type="entry name" value="Luciferase-like domain"/>
    <property type="match status" value="1"/>
</dbReference>
<feature type="domain" description="Luciferase-like" evidence="2">
    <location>
        <begin position="30"/>
        <end position="280"/>
    </location>
</feature>
<dbReference type="EMBL" id="JACBZH010000001">
    <property type="protein sequence ID" value="NYH93103.1"/>
    <property type="molecule type" value="Genomic_DNA"/>
</dbReference>
<evidence type="ECO:0000313" key="3">
    <source>
        <dbReference type="EMBL" id="NYH93103.1"/>
    </source>
</evidence>
<dbReference type="NCBIfam" id="TIGR03620">
    <property type="entry name" value="F420_MSMEG_4141"/>
    <property type="match status" value="1"/>
</dbReference>
<dbReference type="SUPFAM" id="SSF51679">
    <property type="entry name" value="Bacterial luciferase-like"/>
    <property type="match status" value="1"/>
</dbReference>
<dbReference type="RefSeq" id="WP_179790618.1">
    <property type="nucleotide sequence ID" value="NZ_BAAARR010000031.1"/>
</dbReference>
<dbReference type="InterPro" id="IPR050564">
    <property type="entry name" value="F420-G6PD/mer"/>
</dbReference>
<dbReference type="InterPro" id="IPR011251">
    <property type="entry name" value="Luciferase-like_dom"/>
</dbReference>
<dbReference type="AlphaFoldDB" id="A0A852ZLJ0"/>
<evidence type="ECO:0000256" key="1">
    <source>
        <dbReference type="ARBA" id="ARBA00023002"/>
    </source>
</evidence>
<dbReference type="PANTHER" id="PTHR43244">
    <property type="match status" value="1"/>
</dbReference>
<keyword evidence="4" id="KW-1185">Reference proteome</keyword>
<comment type="caution">
    <text evidence="3">The sequence shown here is derived from an EMBL/GenBank/DDBJ whole genome shotgun (WGS) entry which is preliminary data.</text>
</comment>
<evidence type="ECO:0000259" key="2">
    <source>
        <dbReference type="Pfam" id="PF00296"/>
    </source>
</evidence>